<reference evidence="3" key="1">
    <citation type="journal article" date="2019" name="Int. J. Syst. Evol. Microbiol.">
        <title>The Global Catalogue of Microorganisms (GCM) 10K type strain sequencing project: providing services to taxonomists for standard genome sequencing and annotation.</title>
        <authorList>
            <consortium name="The Broad Institute Genomics Platform"/>
            <consortium name="The Broad Institute Genome Sequencing Center for Infectious Disease"/>
            <person name="Wu L."/>
            <person name="Ma J."/>
        </authorList>
    </citation>
    <scope>NUCLEOTIDE SEQUENCE [LARGE SCALE GENOMIC DNA]</scope>
    <source>
        <strain evidence="3">KCTC 52640</strain>
    </source>
</reference>
<protein>
    <submittedName>
        <fullName evidence="2">Uncharacterized protein</fullName>
    </submittedName>
</protein>
<dbReference type="RefSeq" id="WP_380687161.1">
    <property type="nucleotide sequence ID" value="NZ_JBHRSS010000003.1"/>
</dbReference>
<keyword evidence="3" id="KW-1185">Reference proteome</keyword>
<proteinExistence type="predicted"/>
<feature type="region of interest" description="Disordered" evidence="1">
    <location>
        <begin position="43"/>
        <end position="64"/>
    </location>
</feature>
<evidence type="ECO:0000313" key="2">
    <source>
        <dbReference type="EMBL" id="MFC3103279.1"/>
    </source>
</evidence>
<name>A0ABV7EKQ2_9GAMM</name>
<evidence type="ECO:0000313" key="3">
    <source>
        <dbReference type="Proteomes" id="UP001595462"/>
    </source>
</evidence>
<organism evidence="2 3">
    <name type="scientific">Salinisphaera aquimarina</name>
    <dbReference type="NCBI Taxonomy" id="2094031"/>
    <lineage>
        <taxon>Bacteria</taxon>
        <taxon>Pseudomonadati</taxon>
        <taxon>Pseudomonadota</taxon>
        <taxon>Gammaproteobacteria</taxon>
        <taxon>Salinisphaerales</taxon>
        <taxon>Salinisphaeraceae</taxon>
        <taxon>Salinisphaera</taxon>
    </lineage>
</organism>
<dbReference type="Proteomes" id="UP001595462">
    <property type="component" value="Unassembled WGS sequence"/>
</dbReference>
<gene>
    <name evidence="2" type="ORF">ACFOSU_05170</name>
</gene>
<sequence length="64" mass="7300">MTPQLSFSIAFISFGVYAQLYLPGAAQPATRLHQIRDSETLIEQSRRPKKRFRAGLEQVPRRVA</sequence>
<accession>A0ABV7EKQ2</accession>
<dbReference type="EMBL" id="JBHRSS010000003">
    <property type="protein sequence ID" value="MFC3103279.1"/>
    <property type="molecule type" value="Genomic_DNA"/>
</dbReference>
<evidence type="ECO:0000256" key="1">
    <source>
        <dbReference type="SAM" id="MobiDB-lite"/>
    </source>
</evidence>
<comment type="caution">
    <text evidence="2">The sequence shown here is derived from an EMBL/GenBank/DDBJ whole genome shotgun (WGS) entry which is preliminary data.</text>
</comment>